<comment type="caution">
    <text evidence="2">The sequence shown here is derived from an EMBL/GenBank/DDBJ whole genome shotgun (WGS) entry which is preliminary data.</text>
</comment>
<keyword evidence="1" id="KW-0472">Membrane</keyword>
<feature type="transmembrane region" description="Helical" evidence="1">
    <location>
        <begin position="69"/>
        <end position="89"/>
    </location>
</feature>
<dbReference type="AlphaFoldDB" id="A0A5J9W7G5"/>
<gene>
    <name evidence="2" type="ORF">EJB05_03326</name>
</gene>
<evidence type="ECO:0000256" key="1">
    <source>
        <dbReference type="SAM" id="Phobius"/>
    </source>
</evidence>
<keyword evidence="1" id="KW-1133">Transmembrane helix</keyword>
<name>A0A5J9W7G5_9POAL</name>
<keyword evidence="1" id="KW-0812">Transmembrane</keyword>
<dbReference type="EMBL" id="RWGY01000004">
    <property type="protein sequence ID" value="TVU43906.1"/>
    <property type="molecule type" value="Genomic_DNA"/>
</dbReference>
<protein>
    <submittedName>
        <fullName evidence="2">Uncharacterized protein</fullName>
    </submittedName>
</protein>
<evidence type="ECO:0000313" key="3">
    <source>
        <dbReference type="Proteomes" id="UP000324897"/>
    </source>
</evidence>
<keyword evidence="3" id="KW-1185">Reference proteome</keyword>
<dbReference type="Gramene" id="TVU43906">
    <property type="protein sequence ID" value="TVU43906"/>
    <property type="gene ID" value="EJB05_03326"/>
</dbReference>
<accession>A0A5J9W7G5</accession>
<reference evidence="2 3" key="1">
    <citation type="journal article" date="2019" name="Sci. Rep.">
        <title>A high-quality genome of Eragrostis curvula grass provides insights into Poaceae evolution and supports new strategies to enhance forage quality.</title>
        <authorList>
            <person name="Carballo J."/>
            <person name="Santos B.A.C.M."/>
            <person name="Zappacosta D."/>
            <person name="Garbus I."/>
            <person name="Selva J.P."/>
            <person name="Gallo C.A."/>
            <person name="Diaz A."/>
            <person name="Albertini E."/>
            <person name="Caccamo M."/>
            <person name="Echenique V."/>
        </authorList>
    </citation>
    <scope>NUCLEOTIDE SEQUENCE [LARGE SCALE GENOMIC DNA]</scope>
    <source>
        <strain evidence="3">cv. Victoria</strain>
        <tissue evidence="2">Leaf</tissue>
    </source>
</reference>
<dbReference type="Proteomes" id="UP000324897">
    <property type="component" value="Chromosome 5"/>
</dbReference>
<proteinExistence type="predicted"/>
<organism evidence="2 3">
    <name type="scientific">Eragrostis curvula</name>
    <name type="common">weeping love grass</name>
    <dbReference type="NCBI Taxonomy" id="38414"/>
    <lineage>
        <taxon>Eukaryota</taxon>
        <taxon>Viridiplantae</taxon>
        <taxon>Streptophyta</taxon>
        <taxon>Embryophyta</taxon>
        <taxon>Tracheophyta</taxon>
        <taxon>Spermatophyta</taxon>
        <taxon>Magnoliopsida</taxon>
        <taxon>Liliopsida</taxon>
        <taxon>Poales</taxon>
        <taxon>Poaceae</taxon>
        <taxon>PACMAD clade</taxon>
        <taxon>Chloridoideae</taxon>
        <taxon>Eragrostideae</taxon>
        <taxon>Eragrostidinae</taxon>
        <taxon>Eragrostis</taxon>
    </lineage>
</organism>
<evidence type="ECO:0000313" key="2">
    <source>
        <dbReference type="EMBL" id="TVU43906.1"/>
    </source>
</evidence>
<sequence length="165" mass="18204">MAAATRIAGMLRSVASKLARAPPPPRHRLPALRGGFPRCSSRPFSSGSNKDLTQDKKVVSMLDISNDSAIAKMTYFLMFGSVIFIYGWMLPAMDRINNKLDATSIREDEIIQVVTNECLKMNDLLIEQRCKSMERHIGARDVLANYSETQPTQTSGKERGGAGVV</sequence>